<dbReference type="InterPro" id="IPR039567">
    <property type="entry name" value="Gly-zipper"/>
</dbReference>
<evidence type="ECO:0000256" key="1">
    <source>
        <dbReference type="ARBA" id="ARBA00004442"/>
    </source>
</evidence>
<keyword evidence="5" id="KW-1185">Reference proteome</keyword>
<reference evidence="4 5" key="1">
    <citation type="submission" date="2020-08" db="EMBL/GenBank/DDBJ databases">
        <title>Genome sequence of Rhodobacteraceae bacterium Lw-13e.</title>
        <authorList>
            <person name="Poehlein A."/>
            <person name="Wolter L."/>
            <person name="Daniel R."/>
            <person name="Brinkhoff T."/>
        </authorList>
    </citation>
    <scope>NUCLEOTIDE SEQUENCE [LARGE SCALE GENOMIC DNA]</scope>
    <source>
        <strain evidence="4 5">Lw-13e</strain>
    </source>
</reference>
<sequence>MTFLKTSTLAAAGSAMILLAACENPDDGYRNTRTGAGTGALVGGALGAIVSDDQGKGAAIGAILGSAAGAAYGSSLDKQEAALRNDLGNNVQITNTGDRLIVTMPQDILFATDSATLRSDLTADLRTVAQSLNEYPNTRVQVIGHTDNTGDANYNLSLSQRRAASVSNTLISYGVSSSRLQPIGRGEDQPRADNLTAEGRAQNRRVDIVILPNS</sequence>
<dbReference type="PROSITE" id="PS51257">
    <property type="entry name" value="PROKAR_LIPOPROTEIN"/>
    <property type="match status" value="1"/>
</dbReference>
<dbReference type="SUPFAM" id="SSF103088">
    <property type="entry name" value="OmpA-like"/>
    <property type="match status" value="1"/>
</dbReference>
<dbReference type="PANTHER" id="PTHR30329">
    <property type="entry name" value="STATOR ELEMENT OF FLAGELLAR MOTOR COMPLEX"/>
    <property type="match status" value="1"/>
</dbReference>
<gene>
    <name evidence="4" type="primary">yiaD</name>
    <name evidence="4" type="ORF">PSAL_028370</name>
</gene>
<dbReference type="PANTHER" id="PTHR30329:SF21">
    <property type="entry name" value="LIPOPROTEIN YIAD-RELATED"/>
    <property type="match status" value="1"/>
</dbReference>
<dbReference type="Proteomes" id="UP000283786">
    <property type="component" value="Chromosome"/>
</dbReference>
<dbReference type="RefSeq" id="WP_119839231.1">
    <property type="nucleotide sequence ID" value="NZ_CP060436.1"/>
</dbReference>
<dbReference type="Gene3D" id="3.30.1330.60">
    <property type="entry name" value="OmpA-like domain"/>
    <property type="match status" value="1"/>
</dbReference>
<dbReference type="Pfam" id="PF13488">
    <property type="entry name" value="Gly-zipper_Omp"/>
    <property type="match status" value="1"/>
</dbReference>
<dbReference type="InterPro" id="IPR006665">
    <property type="entry name" value="OmpA-like"/>
</dbReference>
<dbReference type="CDD" id="cd07185">
    <property type="entry name" value="OmpA_C-like"/>
    <property type="match status" value="1"/>
</dbReference>
<proteinExistence type="predicted"/>
<dbReference type="OrthoDB" id="9782229at2"/>
<dbReference type="InterPro" id="IPR050330">
    <property type="entry name" value="Bact_OuterMem_StrucFunc"/>
</dbReference>
<dbReference type="KEGG" id="palw:PSAL_028370"/>
<accession>A0A418SFX7</accession>
<name>A0A418SFX7_9RHOB</name>
<dbReference type="GO" id="GO:0009279">
    <property type="term" value="C:cell outer membrane"/>
    <property type="evidence" value="ECO:0007669"/>
    <property type="project" value="UniProtKB-SubCell"/>
</dbReference>
<evidence type="ECO:0000256" key="3">
    <source>
        <dbReference type="ARBA" id="ARBA00023237"/>
    </source>
</evidence>
<keyword evidence="2" id="KW-0472">Membrane</keyword>
<evidence type="ECO:0000313" key="4">
    <source>
        <dbReference type="EMBL" id="QPM91582.1"/>
    </source>
</evidence>
<comment type="subcellular location">
    <subcellularLocation>
        <location evidence="1">Cell outer membrane</location>
    </subcellularLocation>
</comment>
<keyword evidence="3" id="KW-0998">Cell outer membrane</keyword>
<dbReference type="PROSITE" id="PS51123">
    <property type="entry name" value="OMPA_2"/>
    <property type="match status" value="1"/>
</dbReference>
<dbReference type="InterPro" id="IPR036737">
    <property type="entry name" value="OmpA-like_sf"/>
</dbReference>
<evidence type="ECO:0000256" key="2">
    <source>
        <dbReference type="ARBA" id="ARBA00023136"/>
    </source>
</evidence>
<dbReference type="PRINTS" id="PR01021">
    <property type="entry name" value="OMPADOMAIN"/>
</dbReference>
<dbReference type="Pfam" id="PF00691">
    <property type="entry name" value="OmpA"/>
    <property type="match status" value="1"/>
</dbReference>
<organism evidence="4 5">
    <name type="scientific">Pseudooceanicola algae</name>
    <dbReference type="NCBI Taxonomy" id="1537215"/>
    <lineage>
        <taxon>Bacteria</taxon>
        <taxon>Pseudomonadati</taxon>
        <taxon>Pseudomonadota</taxon>
        <taxon>Alphaproteobacteria</taxon>
        <taxon>Rhodobacterales</taxon>
        <taxon>Paracoccaceae</taxon>
        <taxon>Pseudooceanicola</taxon>
    </lineage>
</organism>
<evidence type="ECO:0000313" key="5">
    <source>
        <dbReference type="Proteomes" id="UP000283786"/>
    </source>
</evidence>
<protein>
    <submittedName>
        <fullName evidence="4">Putative lipoprotein YiaD</fullName>
    </submittedName>
</protein>
<keyword evidence="4" id="KW-0449">Lipoprotein</keyword>
<dbReference type="AlphaFoldDB" id="A0A418SFX7"/>
<dbReference type="EMBL" id="CP060436">
    <property type="protein sequence ID" value="QPM91582.1"/>
    <property type="molecule type" value="Genomic_DNA"/>
</dbReference>
<dbReference type="InterPro" id="IPR006664">
    <property type="entry name" value="OMP_bac"/>
</dbReference>